<organism evidence="2 3">
    <name type="scientific">Aspergillus bertholletiae</name>
    <dbReference type="NCBI Taxonomy" id="1226010"/>
    <lineage>
        <taxon>Eukaryota</taxon>
        <taxon>Fungi</taxon>
        <taxon>Dikarya</taxon>
        <taxon>Ascomycota</taxon>
        <taxon>Pezizomycotina</taxon>
        <taxon>Eurotiomycetes</taxon>
        <taxon>Eurotiomycetidae</taxon>
        <taxon>Eurotiales</taxon>
        <taxon>Aspergillaceae</taxon>
        <taxon>Aspergillus</taxon>
        <taxon>Aspergillus subgen. Circumdati</taxon>
    </lineage>
</organism>
<protein>
    <recommendedName>
        <fullName evidence="4">Secreted protein</fullName>
    </recommendedName>
</protein>
<evidence type="ECO:0008006" key="4">
    <source>
        <dbReference type="Google" id="ProtNLM"/>
    </source>
</evidence>
<feature type="signal peptide" evidence="1">
    <location>
        <begin position="1"/>
        <end position="18"/>
    </location>
</feature>
<sequence length="96" mass="11585">MFVFMLLYFIFIFFSTSCCPPLSIHVHVRVRMHPRRYVQKRTNRYHPGQLVLLPGLGIFQYSEFERPDPRFHSKPNQILLSESRVELAVPFFFFDF</sequence>
<name>A0A5N7BL83_9EURO</name>
<evidence type="ECO:0000313" key="3">
    <source>
        <dbReference type="Proteomes" id="UP000326198"/>
    </source>
</evidence>
<keyword evidence="3" id="KW-1185">Reference proteome</keyword>
<evidence type="ECO:0000313" key="2">
    <source>
        <dbReference type="EMBL" id="KAE8382552.1"/>
    </source>
</evidence>
<dbReference type="EMBL" id="ML736161">
    <property type="protein sequence ID" value="KAE8382552.1"/>
    <property type="molecule type" value="Genomic_DNA"/>
</dbReference>
<accession>A0A5N7BL83</accession>
<feature type="chain" id="PRO_5025016144" description="Secreted protein" evidence="1">
    <location>
        <begin position="19"/>
        <end position="96"/>
    </location>
</feature>
<evidence type="ECO:0000256" key="1">
    <source>
        <dbReference type="SAM" id="SignalP"/>
    </source>
</evidence>
<keyword evidence="1" id="KW-0732">Signal</keyword>
<reference evidence="2 3" key="1">
    <citation type="submission" date="2019-04" db="EMBL/GenBank/DDBJ databases">
        <title>Friends and foes A comparative genomics studyof 23 Aspergillus species from section Flavi.</title>
        <authorList>
            <consortium name="DOE Joint Genome Institute"/>
            <person name="Kjaerbolling I."/>
            <person name="Vesth T."/>
            <person name="Frisvad J.C."/>
            <person name="Nybo J.L."/>
            <person name="Theobald S."/>
            <person name="Kildgaard S."/>
            <person name="Isbrandt T."/>
            <person name="Kuo A."/>
            <person name="Sato A."/>
            <person name="Lyhne E.K."/>
            <person name="Kogle M.E."/>
            <person name="Wiebenga A."/>
            <person name="Kun R.S."/>
            <person name="Lubbers R.J."/>
            <person name="Makela M.R."/>
            <person name="Barry K."/>
            <person name="Chovatia M."/>
            <person name="Clum A."/>
            <person name="Daum C."/>
            <person name="Haridas S."/>
            <person name="He G."/>
            <person name="LaButti K."/>
            <person name="Lipzen A."/>
            <person name="Mondo S."/>
            <person name="Riley R."/>
            <person name="Salamov A."/>
            <person name="Simmons B.A."/>
            <person name="Magnuson J.K."/>
            <person name="Henrissat B."/>
            <person name="Mortensen U.H."/>
            <person name="Larsen T.O."/>
            <person name="Devries R.P."/>
            <person name="Grigoriev I.V."/>
            <person name="Machida M."/>
            <person name="Baker S.E."/>
            <person name="Andersen M.R."/>
        </authorList>
    </citation>
    <scope>NUCLEOTIDE SEQUENCE [LARGE SCALE GENOMIC DNA]</scope>
    <source>
        <strain evidence="2 3">IBT 29228</strain>
    </source>
</reference>
<proteinExistence type="predicted"/>
<gene>
    <name evidence="2" type="ORF">BDV26DRAFT_253175</name>
</gene>
<dbReference type="Proteomes" id="UP000326198">
    <property type="component" value="Unassembled WGS sequence"/>
</dbReference>
<dbReference type="AlphaFoldDB" id="A0A5N7BL83"/>